<dbReference type="PROSITE" id="PS51272">
    <property type="entry name" value="SLH"/>
    <property type="match status" value="1"/>
</dbReference>
<dbReference type="InterPro" id="IPR051465">
    <property type="entry name" value="Cell_Envelope_Struct_Comp"/>
</dbReference>
<dbReference type="RefSeq" id="WP_075445354.1">
    <property type="nucleotide sequence ID" value="NZ_FOQK01000026.1"/>
</dbReference>
<dbReference type="AlphaFoldDB" id="A0A1I3H151"/>
<feature type="signal peptide" evidence="1">
    <location>
        <begin position="1"/>
        <end position="22"/>
    </location>
</feature>
<dbReference type="Proteomes" id="UP000183639">
    <property type="component" value="Unassembled WGS sequence"/>
</dbReference>
<dbReference type="PANTHER" id="PTHR43308:SF1">
    <property type="entry name" value="OUTER MEMBRANE PROTEIN ALPHA"/>
    <property type="match status" value="1"/>
</dbReference>
<evidence type="ECO:0000256" key="1">
    <source>
        <dbReference type="SAM" id="SignalP"/>
    </source>
</evidence>
<dbReference type="EMBL" id="FOQK01000026">
    <property type="protein sequence ID" value="SFI29411.1"/>
    <property type="molecule type" value="Genomic_DNA"/>
</dbReference>
<evidence type="ECO:0000259" key="2">
    <source>
        <dbReference type="PROSITE" id="PS51272"/>
    </source>
</evidence>
<organism evidence="3 4">
    <name type="scientific">Selenomonas ruminantium</name>
    <dbReference type="NCBI Taxonomy" id="971"/>
    <lineage>
        <taxon>Bacteria</taxon>
        <taxon>Bacillati</taxon>
        <taxon>Bacillota</taxon>
        <taxon>Negativicutes</taxon>
        <taxon>Selenomonadales</taxon>
        <taxon>Selenomonadaceae</taxon>
        <taxon>Selenomonas</taxon>
    </lineage>
</organism>
<dbReference type="OrthoDB" id="5845122at2"/>
<feature type="domain" description="SLH" evidence="2">
    <location>
        <begin position="23"/>
        <end position="86"/>
    </location>
</feature>
<reference evidence="3 4" key="1">
    <citation type="submission" date="2016-10" db="EMBL/GenBank/DDBJ databases">
        <authorList>
            <person name="de Groot N.N."/>
        </authorList>
    </citation>
    <scope>NUCLEOTIDE SEQUENCE [LARGE SCALE GENOMIC DNA]</scope>
    <source>
        <strain evidence="3 4">Z108</strain>
    </source>
</reference>
<gene>
    <name evidence="3" type="ORF">SAMN04487861_12645</name>
</gene>
<dbReference type="InterPro" id="IPR001119">
    <property type="entry name" value="SLH_dom"/>
</dbReference>
<sequence>MKEKCFLTAFAIGMGLTVNCFAAANPFADVPADHWAYDAVAQLAADGIIEGYGDKDFQGSRNITRYEMAQMVARARAKNSSGKDKMLLEKLSAEFSAELENLGVKVANLERNADRVKWSGVFAQKAMRGNSDEHTWWEKELFLNVDAAVNDTWNVHAGIDTKWGGNDGWNSEKEFSDAYGASQAKVSNMIYHLYAKGPLVKGTTATLGLFTPGLQDGVVGNARTKGLELDYQVGKSTLKAYGGNLHEKVSDMSSVWSDAFRRHGDCGDFEYVGTGAGGTETGFKDQKLRVWGVSVEHRFTKDTMAGLGYYNLHSPVAYGDSHLGIVAVNLRQRLTDNLEMTGFYSHGNQHYQNKAYDVKLVYNGSPWGNKKFGGSIGYRYLGSDALIMSSVVNGSEKPGRKGFEASLWYHFTKNIQIQGYLFNGTAINEAYDNNAHRTAYFTNLLFSF</sequence>
<accession>A0A1I3H151</accession>
<dbReference type="PANTHER" id="PTHR43308">
    <property type="entry name" value="OUTER MEMBRANE PROTEIN ALPHA-RELATED"/>
    <property type="match status" value="1"/>
</dbReference>
<proteinExistence type="predicted"/>
<evidence type="ECO:0000313" key="3">
    <source>
        <dbReference type="EMBL" id="SFI29411.1"/>
    </source>
</evidence>
<evidence type="ECO:0000313" key="4">
    <source>
        <dbReference type="Proteomes" id="UP000183639"/>
    </source>
</evidence>
<feature type="chain" id="PRO_5038486756" evidence="1">
    <location>
        <begin position="23"/>
        <end position="448"/>
    </location>
</feature>
<keyword evidence="1" id="KW-0732">Signal</keyword>
<dbReference type="Pfam" id="PF00395">
    <property type="entry name" value="SLH"/>
    <property type="match status" value="1"/>
</dbReference>
<name>A0A1I3H151_SELRU</name>
<protein>
    <submittedName>
        <fullName evidence="3">S-layer homology domain-containing protein</fullName>
    </submittedName>
</protein>